<proteinExistence type="predicted"/>
<dbReference type="Gene3D" id="3.30.2310.20">
    <property type="entry name" value="RelE-like"/>
    <property type="match status" value="1"/>
</dbReference>
<evidence type="ECO:0000313" key="2">
    <source>
        <dbReference type="EMBL" id="SEH79683.1"/>
    </source>
</evidence>
<accession>A0A1H6L2W0</accession>
<dbReference type="SUPFAM" id="SSF143011">
    <property type="entry name" value="RelE-like"/>
    <property type="match status" value="1"/>
</dbReference>
<dbReference type="STRING" id="1679444.PYTT_0817"/>
<keyword evidence="1" id="KW-1277">Toxin-antitoxin system</keyword>
<dbReference type="InterPro" id="IPR035093">
    <property type="entry name" value="RelE/ParE_toxin_dom_sf"/>
</dbReference>
<evidence type="ECO:0000256" key="1">
    <source>
        <dbReference type="ARBA" id="ARBA00022649"/>
    </source>
</evidence>
<reference evidence="3" key="1">
    <citation type="submission" date="2016-09" db="EMBL/GenBank/DDBJ databases">
        <authorList>
            <person name="Koehorst J."/>
        </authorList>
    </citation>
    <scope>NUCLEOTIDE SEQUENCE [LARGE SCALE GENOMIC DNA]</scope>
</reference>
<keyword evidence="3" id="KW-1185">Reference proteome</keyword>
<sequence length="143" mass="16785">MHRLLSQAKSALDFPSPILYIGPVHQIIFNEISAAEISRIPTLEQLELFAEFQVTEEILNNKADARYGCVERAGEKIYRFRTQDYRLYFQIEDGNIIVHRVLHKNTLKDFLYRSNLSSEDQELGESKHFWKLIEEGENAKRQN</sequence>
<evidence type="ECO:0000313" key="3">
    <source>
        <dbReference type="Proteomes" id="UP000176204"/>
    </source>
</evidence>
<name>A0A1H6L2W0_9BACT</name>
<gene>
    <name evidence="2" type="ORF">PYTT_0817</name>
</gene>
<dbReference type="EMBL" id="LT629973">
    <property type="protein sequence ID" value="SEH79683.1"/>
    <property type="molecule type" value="Genomic_DNA"/>
</dbReference>
<dbReference type="Pfam" id="PF05016">
    <property type="entry name" value="ParE_toxin"/>
    <property type="match status" value="1"/>
</dbReference>
<dbReference type="KEGG" id="agl:PYTT_0817"/>
<organism evidence="2 3">
    <name type="scientific">Akkermansia glycaniphila</name>
    <dbReference type="NCBI Taxonomy" id="1679444"/>
    <lineage>
        <taxon>Bacteria</taxon>
        <taxon>Pseudomonadati</taxon>
        <taxon>Verrucomicrobiota</taxon>
        <taxon>Verrucomicrobiia</taxon>
        <taxon>Verrucomicrobiales</taxon>
        <taxon>Akkermansiaceae</taxon>
        <taxon>Akkermansia</taxon>
    </lineage>
</organism>
<dbReference type="AlphaFoldDB" id="A0A1H6L2W0"/>
<dbReference type="InterPro" id="IPR007712">
    <property type="entry name" value="RelE/ParE_toxin"/>
</dbReference>
<dbReference type="RefSeq" id="WP_245741066.1">
    <property type="nucleotide sequence ID" value="NZ_LIGX01000013.1"/>
</dbReference>
<protein>
    <submittedName>
        <fullName evidence="2">Pare toxin of type ii toxin-antitoxin system parde</fullName>
    </submittedName>
</protein>
<dbReference type="Proteomes" id="UP000176204">
    <property type="component" value="Chromosome I"/>
</dbReference>